<protein>
    <submittedName>
        <fullName evidence="9">Uncharacterized protein</fullName>
    </submittedName>
</protein>
<evidence type="ECO:0000256" key="2">
    <source>
        <dbReference type="ARBA" id="ARBA00022448"/>
    </source>
</evidence>
<keyword evidence="7 8" id="KW-0472">Membrane</keyword>
<evidence type="ECO:0000256" key="3">
    <source>
        <dbReference type="ARBA" id="ARBA00022692"/>
    </source>
</evidence>
<evidence type="ECO:0000256" key="8">
    <source>
        <dbReference type="SAM" id="Phobius"/>
    </source>
</evidence>
<dbReference type="Gene3D" id="1.20.5.3310">
    <property type="match status" value="1"/>
</dbReference>
<keyword evidence="3 8" id="KW-0812">Transmembrane</keyword>
<dbReference type="GO" id="GO:0016020">
    <property type="term" value="C:membrane"/>
    <property type="evidence" value="ECO:0007669"/>
    <property type="project" value="UniProtKB-SubCell"/>
</dbReference>
<dbReference type="AlphaFoldDB" id="A0A7I4EBF3"/>
<dbReference type="Pfam" id="PF02416">
    <property type="entry name" value="TatA_B_E"/>
    <property type="match status" value="1"/>
</dbReference>
<gene>
    <name evidence="9" type="primary">LOC112286180</name>
</gene>
<sequence>MALAACQGYGALAPSQSTVATAAPRRPSTRPSAFFASEVHASCSSTAFSEGRSALNVESRPRIATRRTQPSFVVRGLFGLGVPELAVIAGVAALLFGPKQLPQIGKKLGQTVTSFQQVGIRFTPANCVLCVCITESLEVWTLYYSSTFLRGGDISGCKGI</sequence>
<dbReference type="PANTHER" id="PTHR33162">
    <property type="entry name" value="SEC-INDEPENDENT PROTEIN TRANSLOCASE PROTEIN TATA, CHLOROPLASTIC"/>
    <property type="match status" value="1"/>
</dbReference>
<dbReference type="PANTHER" id="PTHR33162:SF1">
    <property type="entry name" value="SEC-INDEPENDENT PROTEIN TRANSLOCASE PROTEIN TATA, CHLOROPLASTIC"/>
    <property type="match status" value="1"/>
</dbReference>
<dbReference type="InParanoid" id="A0A7I4EBF3"/>
<dbReference type="Gramene" id="Pp3c8_14190V3.3">
    <property type="protein sequence ID" value="Pp3c8_14190V3.3"/>
    <property type="gene ID" value="Pp3c8_14190"/>
</dbReference>
<keyword evidence="10" id="KW-1185">Reference proteome</keyword>
<evidence type="ECO:0000313" key="9">
    <source>
        <dbReference type="EnsemblPlants" id="Pp3c8_14190V3.3"/>
    </source>
</evidence>
<evidence type="ECO:0000313" key="10">
    <source>
        <dbReference type="Proteomes" id="UP000006727"/>
    </source>
</evidence>
<reference evidence="9" key="3">
    <citation type="submission" date="2020-12" db="UniProtKB">
        <authorList>
            <consortium name="EnsemblPlants"/>
        </authorList>
    </citation>
    <scope>IDENTIFICATION</scope>
</reference>
<dbReference type="Proteomes" id="UP000006727">
    <property type="component" value="Chromosome 8"/>
</dbReference>
<feature type="transmembrane region" description="Helical" evidence="8">
    <location>
        <begin position="77"/>
        <end position="97"/>
    </location>
</feature>
<evidence type="ECO:0000256" key="1">
    <source>
        <dbReference type="ARBA" id="ARBA00004167"/>
    </source>
</evidence>
<name>A0A7I4EBF3_PHYPA</name>
<keyword evidence="6" id="KW-0811">Translocation</keyword>
<dbReference type="FunCoup" id="A0A7I4EBF3">
    <property type="interactions" value="1283"/>
</dbReference>
<comment type="subcellular location">
    <subcellularLocation>
        <location evidence="1">Membrane</location>
        <topology evidence="1">Single-pass membrane protein</topology>
    </subcellularLocation>
</comment>
<dbReference type="GO" id="GO:0015031">
    <property type="term" value="P:protein transport"/>
    <property type="evidence" value="ECO:0007669"/>
    <property type="project" value="UniProtKB-KW"/>
</dbReference>
<dbReference type="EnsemblPlants" id="Pp3c8_14190V3.3">
    <property type="protein sequence ID" value="Pp3c8_14190V3.3"/>
    <property type="gene ID" value="Pp3c8_14190"/>
</dbReference>
<proteinExistence type="predicted"/>
<evidence type="ECO:0000256" key="6">
    <source>
        <dbReference type="ARBA" id="ARBA00023010"/>
    </source>
</evidence>
<dbReference type="InterPro" id="IPR003369">
    <property type="entry name" value="TatA/B/E"/>
</dbReference>
<reference evidence="9 10" key="1">
    <citation type="journal article" date="2008" name="Science">
        <title>The Physcomitrella genome reveals evolutionary insights into the conquest of land by plants.</title>
        <authorList>
            <person name="Rensing S."/>
            <person name="Lang D."/>
            <person name="Zimmer A."/>
            <person name="Terry A."/>
            <person name="Salamov A."/>
            <person name="Shapiro H."/>
            <person name="Nishiyama T."/>
            <person name="Perroud P.-F."/>
            <person name="Lindquist E."/>
            <person name="Kamisugi Y."/>
            <person name="Tanahashi T."/>
            <person name="Sakakibara K."/>
            <person name="Fujita T."/>
            <person name="Oishi K."/>
            <person name="Shin-I T."/>
            <person name="Kuroki Y."/>
            <person name="Toyoda A."/>
            <person name="Suzuki Y."/>
            <person name="Hashimoto A."/>
            <person name="Yamaguchi K."/>
            <person name="Sugano A."/>
            <person name="Kohara Y."/>
            <person name="Fujiyama A."/>
            <person name="Anterola A."/>
            <person name="Aoki S."/>
            <person name="Ashton N."/>
            <person name="Barbazuk W.B."/>
            <person name="Barker E."/>
            <person name="Bennetzen J."/>
            <person name="Bezanilla M."/>
            <person name="Blankenship R."/>
            <person name="Cho S.H."/>
            <person name="Dutcher S."/>
            <person name="Estelle M."/>
            <person name="Fawcett J.A."/>
            <person name="Gundlach H."/>
            <person name="Hanada K."/>
            <person name="Heyl A."/>
            <person name="Hicks K.A."/>
            <person name="Hugh J."/>
            <person name="Lohr M."/>
            <person name="Mayer K."/>
            <person name="Melkozernov A."/>
            <person name="Murata T."/>
            <person name="Nelson D."/>
            <person name="Pils B."/>
            <person name="Prigge M."/>
            <person name="Reiss B."/>
            <person name="Renner T."/>
            <person name="Rombauts S."/>
            <person name="Rushton P."/>
            <person name="Sanderfoot A."/>
            <person name="Schween G."/>
            <person name="Shiu S.-H."/>
            <person name="Stueber K."/>
            <person name="Theodoulou F.L."/>
            <person name="Tu H."/>
            <person name="Van de Peer Y."/>
            <person name="Verrier P.J."/>
            <person name="Waters E."/>
            <person name="Wood A."/>
            <person name="Yang L."/>
            <person name="Cove D."/>
            <person name="Cuming A."/>
            <person name="Hasebe M."/>
            <person name="Lucas S."/>
            <person name="Mishler D.B."/>
            <person name="Reski R."/>
            <person name="Grigoriev I."/>
            <person name="Quatrano R.S."/>
            <person name="Boore J.L."/>
        </authorList>
    </citation>
    <scope>NUCLEOTIDE SEQUENCE [LARGE SCALE GENOMIC DNA]</scope>
    <source>
        <strain evidence="9 10">cv. Gransden 2004</strain>
    </source>
</reference>
<organism evidence="9 10">
    <name type="scientific">Physcomitrium patens</name>
    <name type="common">Spreading-leaved earth moss</name>
    <name type="synonym">Physcomitrella patens</name>
    <dbReference type="NCBI Taxonomy" id="3218"/>
    <lineage>
        <taxon>Eukaryota</taxon>
        <taxon>Viridiplantae</taxon>
        <taxon>Streptophyta</taxon>
        <taxon>Embryophyta</taxon>
        <taxon>Bryophyta</taxon>
        <taxon>Bryophytina</taxon>
        <taxon>Bryopsida</taxon>
        <taxon>Funariidae</taxon>
        <taxon>Funariales</taxon>
        <taxon>Funariaceae</taxon>
        <taxon>Physcomitrium</taxon>
    </lineage>
</organism>
<evidence type="ECO:0000256" key="7">
    <source>
        <dbReference type="ARBA" id="ARBA00023136"/>
    </source>
</evidence>
<keyword evidence="4" id="KW-0653">Protein transport</keyword>
<accession>A0A7I4EBF3</accession>
<evidence type="ECO:0000256" key="4">
    <source>
        <dbReference type="ARBA" id="ARBA00022927"/>
    </source>
</evidence>
<reference evidence="9 10" key="2">
    <citation type="journal article" date="2018" name="Plant J.">
        <title>The Physcomitrella patens chromosome-scale assembly reveals moss genome structure and evolution.</title>
        <authorList>
            <person name="Lang D."/>
            <person name="Ullrich K.K."/>
            <person name="Murat F."/>
            <person name="Fuchs J."/>
            <person name="Jenkins J."/>
            <person name="Haas F.B."/>
            <person name="Piednoel M."/>
            <person name="Gundlach H."/>
            <person name="Van Bel M."/>
            <person name="Meyberg R."/>
            <person name="Vives C."/>
            <person name="Morata J."/>
            <person name="Symeonidi A."/>
            <person name="Hiss M."/>
            <person name="Muchero W."/>
            <person name="Kamisugi Y."/>
            <person name="Saleh O."/>
            <person name="Blanc G."/>
            <person name="Decker E.L."/>
            <person name="van Gessel N."/>
            <person name="Grimwood J."/>
            <person name="Hayes R.D."/>
            <person name="Graham S.W."/>
            <person name="Gunter L.E."/>
            <person name="McDaniel S.F."/>
            <person name="Hoernstein S.N.W."/>
            <person name="Larsson A."/>
            <person name="Li F.W."/>
            <person name="Perroud P.F."/>
            <person name="Phillips J."/>
            <person name="Ranjan P."/>
            <person name="Rokshar D.S."/>
            <person name="Rothfels C.J."/>
            <person name="Schneider L."/>
            <person name="Shu S."/>
            <person name="Stevenson D.W."/>
            <person name="Thummler F."/>
            <person name="Tillich M."/>
            <person name="Villarreal Aguilar J.C."/>
            <person name="Widiez T."/>
            <person name="Wong G.K."/>
            <person name="Wymore A."/>
            <person name="Zhang Y."/>
            <person name="Zimmer A.D."/>
            <person name="Quatrano R.S."/>
            <person name="Mayer K.F.X."/>
            <person name="Goodstein D."/>
            <person name="Casacuberta J.M."/>
            <person name="Vandepoele K."/>
            <person name="Reski R."/>
            <person name="Cuming A.C."/>
            <person name="Tuskan G.A."/>
            <person name="Maumus F."/>
            <person name="Salse J."/>
            <person name="Schmutz J."/>
            <person name="Rensing S.A."/>
        </authorList>
    </citation>
    <scope>NUCLEOTIDE SEQUENCE [LARGE SCALE GENOMIC DNA]</scope>
    <source>
        <strain evidence="9 10">cv. Gransden 2004</strain>
    </source>
</reference>
<keyword evidence="5 8" id="KW-1133">Transmembrane helix</keyword>
<keyword evidence="2" id="KW-0813">Transport</keyword>
<evidence type="ECO:0000256" key="5">
    <source>
        <dbReference type="ARBA" id="ARBA00022989"/>
    </source>
</evidence>
<dbReference type="EMBL" id="ABEU02000008">
    <property type="status" value="NOT_ANNOTATED_CDS"/>
    <property type="molecule type" value="Genomic_DNA"/>
</dbReference>